<dbReference type="OrthoDB" id="6882680at2"/>
<evidence type="ECO:0000256" key="3">
    <source>
        <dbReference type="PROSITE-ProRule" id="PRU10007"/>
    </source>
</evidence>
<dbReference type="PANTHER" id="PTHR42991">
    <property type="entry name" value="ALDEHYDE DEHYDROGENASE"/>
    <property type="match status" value="1"/>
</dbReference>
<comment type="caution">
    <text evidence="6">The sequence shown here is derived from an EMBL/GenBank/DDBJ whole genome shotgun (WGS) entry which is preliminary data.</text>
</comment>
<accession>A0A229T3Q9</accession>
<evidence type="ECO:0000313" key="6">
    <source>
        <dbReference type="EMBL" id="OXM65838.1"/>
    </source>
</evidence>
<dbReference type="InterPro" id="IPR016162">
    <property type="entry name" value="Ald_DH_N"/>
</dbReference>
<organism evidence="6 7">
    <name type="scientific">Amycolatopsis vastitatis</name>
    <dbReference type="NCBI Taxonomy" id="1905142"/>
    <lineage>
        <taxon>Bacteria</taxon>
        <taxon>Bacillati</taxon>
        <taxon>Actinomycetota</taxon>
        <taxon>Actinomycetes</taxon>
        <taxon>Pseudonocardiales</taxon>
        <taxon>Pseudonocardiaceae</taxon>
        <taxon>Amycolatopsis</taxon>
    </lineage>
</organism>
<dbReference type="Pfam" id="PF00171">
    <property type="entry name" value="Aldedh"/>
    <property type="match status" value="1"/>
</dbReference>
<reference evidence="7" key="1">
    <citation type="submission" date="2017-07" db="EMBL/GenBank/DDBJ databases">
        <title>Comparative genome mining reveals phylogenetic distribution patterns of secondary metabolites in Amycolatopsis.</title>
        <authorList>
            <person name="Adamek M."/>
            <person name="Alanjary M."/>
            <person name="Sales-Ortells H."/>
            <person name="Goodfellow M."/>
            <person name="Bull A.T."/>
            <person name="Kalinowski J."/>
            <person name="Ziemert N."/>
        </authorList>
    </citation>
    <scope>NUCLEOTIDE SEQUENCE [LARGE SCALE GENOMIC DNA]</scope>
    <source>
        <strain evidence="7">H5</strain>
    </source>
</reference>
<feature type="active site" evidence="3">
    <location>
        <position position="260"/>
    </location>
</feature>
<dbReference type="Gene3D" id="3.40.309.10">
    <property type="entry name" value="Aldehyde Dehydrogenase, Chain A, domain 2"/>
    <property type="match status" value="1"/>
</dbReference>
<dbReference type="RefSeq" id="WP_093949199.1">
    <property type="nucleotide sequence ID" value="NZ_NMUL01000021.1"/>
</dbReference>
<dbReference type="AlphaFoldDB" id="A0A229T3Q9"/>
<sequence length="496" mass="50420">MTAVAAVTASAEVSFGLPGGALVAGEWQTGGLTAEVTDPHDGAPVGWVAGNDAADVDAAVRAAARALTEPWPLWQRREALEEAARLVRDEAAWLAGIIHTEGSKTVVEAEQEVRRCAETLRLSAAASTVLRGEVLEFDDSDRGAGKRGWFVREPLGVVAAITPFNDPLNLVAHKVGPALLAGNAVVVKPAEATPHSALALAAVLLRAGVPAARIAVVCGGGETGHALVTHPGVAAVSFTGGPATAARIAAEAGPKKLLMELGGNNPVIVCGDADLDAAADAIVRGAFGCAGQNCLSVQRVYADASIHEGLLTRITAGARALKVGPKTDRATDVGPMISEAEAARVEAWVGAALAGGARAHTGARRDGAYYHPTVLTDVPPDADVLVREVFGPVVTVVPVASTAAAVAAANSAPAMQTGVFTGVLDDALSIADRLHAGAVVVNGTSDVRIDSMPFGGFKGSGIGREGVRFAVEAMSEPKSTIIIAASQHQSTVKRTQ</sequence>
<evidence type="ECO:0000256" key="2">
    <source>
        <dbReference type="ARBA" id="ARBA00023002"/>
    </source>
</evidence>
<proteinExistence type="inferred from homology"/>
<comment type="similarity">
    <text evidence="1 4">Belongs to the aldehyde dehydrogenase family.</text>
</comment>
<dbReference type="SUPFAM" id="SSF53720">
    <property type="entry name" value="ALDH-like"/>
    <property type="match status" value="1"/>
</dbReference>
<dbReference type="GO" id="GO:0008911">
    <property type="term" value="F:lactaldehyde dehydrogenase (NAD+) activity"/>
    <property type="evidence" value="ECO:0007669"/>
    <property type="project" value="TreeGrafter"/>
</dbReference>
<dbReference type="InterPro" id="IPR016161">
    <property type="entry name" value="Ald_DH/histidinol_DH"/>
</dbReference>
<evidence type="ECO:0000313" key="7">
    <source>
        <dbReference type="Proteomes" id="UP000215199"/>
    </source>
</evidence>
<dbReference type="PANTHER" id="PTHR42991:SF1">
    <property type="entry name" value="ALDEHYDE DEHYDROGENASE"/>
    <property type="match status" value="1"/>
</dbReference>
<dbReference type="Gene3D" id="3.40.605.10">
    <property type="entry name" value="Aldehyde Dehydrogenase, Chain A, domain 1"/>
    <property type="match status" value="1"/>
</dbReference>
<evidence type="ECO:0000256" key="1">
    <source>
        <dbReference type="ARBA" id="ARBA00009986"/>
    </source>
</evidence>
<dbReference type="InterPro" id="IPR016163">
    <property type="entry name" value="Ald_DH_C"/>
</dbReference>
<dbReference type="EMBL" id="NMUL01000021">
    <property type="protein sequence ID" value="OXM65838.1"/>
    <property type="molecule type" value="Genomic_DNA"/>
</dbReference>
<dbReference type="PROSITE" id="PS00687">
    <property type="entry name" value="ALDEHYDE_DEHYDR_GLU"/>
    <property type="match status" value="1"/>
</dbReference>
<name>A0A229T3Q9_9PSEU</name>
<keyword evidence="2 4" id="KW-0560">Oxidoreductase</keyword>
<evidence type="ECO:0000259" key="5">
    <source>
        <dbReference type="Pfam" id="PF00171"/>
    </source>
</evidence>
<dbReference type="Proteomes" id="UP000215199">
    <property type="component" value="Unassembled WGS sequence"/>
</dbReference>
<feature type="domain" description="Aldehyde dehydrogenase" evidence="5">
    <location>
        <begin position="33"/>
        <end position="479"/>
    </location>
</feature>
<gene>
    <name evidence="6" type="ORF">CF165_20805</name>
</gene>
<protein>
    <submittedName>
        <fullName evidence="6">Aldehyde dehydrogenase</fullName>
    </submittedName>
</protein>
<dbReference type="InterPro" id="IPR015590">
    <property type="entry name" value="Aldehyde_DH_dom"/>
</dbReference>
<dbReference type="InterPro" id="IPR051020">
    <property type="entry name" value="ALDH-related_metabolic_enz"/>
</dbReference>
<evidence type="ECO:0000256" key="4">
    <source>
        <dbReference type="RuleBase" id="RU003345"/>
    </source>
</evidence>
<dbReference type="InterPro" id="IPR029510">
    <property type="entry name" value="Ald_DH_CS_GLU"/>
</dbReference>
<keyword evidence="7" id="KW-1185">Reference proteome</keyword>